<evidence type="ECO:0008006" key="3">
    <source>
        <dbReference type="Google" id="ProtNLM"/>
    </source>
</evidence>
<dbReference type="InterPro" id="IPR056909">
    <property type="entry name" value="SU10_portal"/>
</dbReference>
<comment type="caution">
    <text evidence="1">The sequence shown here is derived from an EMBL/GenBank/DDBJ whole genome shotgun (WGS) entry which is preliminary data.</text>
</comment>
<reference evidence="2" key="1">
    <citation type="journal article" date="2019" name="Int. J. Syst. Evol. Microbiol.">
        <title>The Global Catalogue of Microorganisms (GCM) 10K type strain sequencing project: providing services to taxonomists for standard genome sequencing and annotation.</title>
        <authorList>
            <consortium name="The Broad Institute Genomics Platform"/>
            <consortium name="The Broad Institute Genome Sequencing Center for Infectious Disease"/>
            <person name="Wu L."/>
            <person name="Ma J."/>
        </authorList>
    </citation>
    <scope>NUCLEOTIDE SEQUENCE [LARGE SCALE GENOMIC DNA]</scope>
    <source>
        <strain evidence="2">NBRC 110044</strain>
    </source>
</reference>
<accession>A0ABQ5YJX8</accession>
<protein>
    <recommendedName>
        <fullName evidence="3">Phage portal protein</fullName>
    </recommendedName>
</protein>
<dbReference type="Pfam" id="PF23899">
    <property type="entry name" value="SU10_portal"/>
    <property type="match status" value="1"/>
</dbReference>
<dbReference type="RefSeq" id="WP_284197085.1">
    <property type="nucleotide sequence ID" value="NZ_BSOG01000003.1"/>
</dbReference>
<evidence type="ECO:0000313" key="2">
    <source>
        <dbReference type="Proteomes" id="UP001156706"/>
    </source>
</evidence>
<proteinExistence type="predicted"/>
<organism evidence="1 2">
    <name type="scientific">Chitinimonas prasina</name>
    <dbReference type="NCBI Taxonomy" id="1434937"/>
    <lineage>
        <taxon>Bacteria</taxon>
        <taxon>Pseudomonadati</taxon>
        <taxon>Pseudomonadota</taxon>
        <taxon>Betaproteobacteria</taxon>
        <taxon>Neisseriales</taxon>
        <taxon>Chitinibacteraceae</taxon>
        <taxon>Chitinimonas</taxon>
    </lineage>
</organism>
<dbReference type="EMBL" id="BSOG01000003">
    <property type="protein sequence ID" value="GLR13992.1"/>
    <property type="molecule type" value="Genomic_DNA"/>
</dbReference>
<dbReference type="Proteomes" id="UP001156706">
    <property type="component" value="Unassembled WGS sequence"/>
</dbReference>
<gene>
    <name evidence="1" type="ORF">GCM10007907_27820</name>
</gene>
<keyword evidence="2" id="KW-1185">Reference proteome</keyword>
<sequence>MREHMMLHGDDAAGEMLDAAIGVTGQQASVELEARLECLDGIGQELKRLAEQTVAKRRPIEERWLRALRQFSGEYEAETQRTIAASGGSKAFVNLTRPKVNTMEARLADILLPTNDTNFGISPTPKPDIRLYAEDLAAIGADPANVPAAVLQHLISRVARQRSEAMHAVIQDQLAECNYVGEIRAVLHDAALFGTGILKGPIAERKAHTQWVPLSDGLRTVHVAERETDTRPVARRVSPWDFFPDMSALSVDDADFVFERDALTKRQLRQLVREGGGYIESQVRRLLDQHLEAPVLTDTTLVERRRLMGLSDTQTRRFERFQYHGPLSREQWQRAGFDVPDDYPLDDVDVVVELVDGIVIKALLNPLDTQERVYQTFVLEESDVSLFGYGVPDMMASSQAVANATWRMLVDNGALSAGLQVAVNKAMIQPQSGGKFSIKPRGIWVTTEEAPPNYDVRNAVSFFDVPNKVQELMALFNMALRLIDEETMQPQIASGSQGNATRTAQGMTILMNAANTVLRRIVKSFDDGITRPFIRRLYDWNMQYNPEPSIKGDFQVVARGTTALLDKEGQIEALLQTMQMAAANPILQRRVDYEEMGREIFKLMRVDPERFMKSDEQMQQEAQGQAPPTPQLDPAEMAHIELKREVAQADMRLREQALQLKGEELAMQREARQVQAQLKLAELDAAQRAQLEALTAKFAERRMAIDSQHRLFDAEQQIKAAYGSGL</sequence>
<name>A0ABQ5YJX8_9NEIS</name>
<evidence type="ECO:0000313" key="1">
    <source>
        <dbReference type="EMBL" id="GLR13992.1"/>
    </source>
</evidence>